<keyword evidence="6" id="KW-0175">Coiled coil</keyword>
<evidence type="ECO:0000256" key="2">
    <source>
        <dbReference type="ARBA" id="ARBA00022692"/>
    </source>
</evidence>
<keyword evidence="10" id="KW-1185">Reference proteome</keyword>
<dbReference type="EMBL" id="JEMT01017403">
    <property type="protein sequence ID" value="EXX68129.1"/>
    <property type="molecule type" value="Genomic_DNA"/>
</dbReference>
<dbReference type="PANTHER" id="PTHR10582">
    <property type="entry name" value="TRANSIENT RECEPTOR POTENTIAL ION CHANNEL PROTEIN"/>
    <property type="match status" value="1"/>
</dbReference>
<comment type="subcellular location">
    <subcellularLocation>
        <location evidence="1">Membrane</location>
        <topology evidence="1">Multi-pass membrane protein</topology>
    </subcellularLocation>
</comment>
<dbReference type="GO" id="GO:0005886">
    <property type="term" value="C:plasma membrane"/>
    <property type="evidence" value="ECO:0007669"/>
    <property type="project" value="TreeGrafter"/>
</dbReference>
<keyword evidence="4 7" id="KW-1133">Transmembrane helix</keyword>
<feature type="transmembrane region" description="Helical" evidence="7">
    <location>
        <begin position="1101"/>
        <end position="1124"/>
    </location>
</feature>
<feature type="domain" description="Ion transport" evidence="8">
    <location>
        <begin position="865"/>
        <end position="1134"/>
    </location>
</feature>
<evidence type="ECO:0000256" key="3">
    <source>
        <dbReference type="ARBA" id="ARBA00022737"/>
    </source>
</evidence>
<evidence type="ECO:0000259" key="8">
    <source>
        <dbReference type="Pfam" id="PF00520"/>
    </source>
</evidence>
<keyword evidence="2 7" id="KW-0812">Transmembrane</keyword>
<reference evidence="9 10" key="1">
    <citation type="submission" date="2014-02" db="EMBL/GenBank/DDBJ databases">
        <title>Single nucleus genome sequencing reveals high similarity among nuclei of an endomycorrhizal fungus.</title>
        <authorList>
            <person name="Lin K."/>
            <person name="Geurts R."/>
            <person name="Zhang Z."/>
            <person name="Limpens E."/>
            <person name="Saunders D.G."/>
            <person name="Mu D."/>
            <person name="Pang E."/>
            <person name="Cao H."/>
            <person name="Cha H."/>
            <person name="Lin T."/>
            <person name="Zhou Q."/>
            <person name="Shang Y."/>
            <person name="Li Y."/>
            <person name="Ivanov S."/>
            <person name="Sharma T."/>
            <person name="Velzen R.V."/>
            <person name="Ruijter N.D."/>
            <person name="Aanen D.K."/>
            <person name="Win J."/>
            <person name="Kamoun S."/>
            <person name="Bisseling T."/>
            <person name="Huang S."/>
        </authorList>
    </citation>
    <scope>NUCLEOTIDE SEQUENCE [LARGE SCALE GENOMIC DNA]</scope>
    <source>
        <strain evidence="10">DAOM197198w</strain>
    </source>
</reference>
<feature type="transmembrane region" description="Helical" evidence="7">
    <location>
        <begin position="923"/>
        <end position="944"/>
    </location>
</feature>
<proteinExistence type="predicted"/>
<dbReference type="STRING" id="1432141.A0A015KKU5"/>
<evidence type="ECO:0000256" key="4">
    <source>
        <dbReference type="ARBA" id="ARBA00022989"/>
    </source>
</evidence>
<accession>A0A015KKU5</accession>
<organism evidence="9 10">
    <name type="scientific">Rhizophagus irregularis (strain DAOM 197198w)</name>
    <name type="common">Glomus intraradices</name>
    <dbReference type="NCBI Taxonomy" id="1432141"/>
    <lineage>
        <taxon>Eukaryota</taxon>
        <taxon>Fungi</taxon>
        <taxon>Fungi incertae sedis</taxon>
        <taxon>Mucoromycota</taxon>
        <taxon>Glomeromycotina</taxon>
        <taxon>Glomeromycetes</taxon>
        <taxon>Glomerales</taxon>
        <taxon>Glomeraceae</taxon>
        <taxon>Rhizophagus</taxon>
    </lineage>
</organism>
<evidence type="ECO:0000256" key="7">
    <source>
        <dbReference type="SAM" id="Phobius"/>
    </source>
</evidence>
<dbReference type="InterPro" id="IPR005821">
    <property type="entry name" value="Ion_trans_dom"/>
</dbReference>
<evidence type="ECO:0000256" key="1">
    <source>
        <dbReference type="ARBA" id="ARBA00004141"/>
    </source>
</evidence>
<dbReference type="OrthoDB" id="10688167at2759"/>
<protein>
    <recommendedName>
        <fullName evidence="8">Ion transport domain-containing protein</fullName>
    </recommendedName>
</protein>
<keyword evidence="5 7" id="KW-0472">Membrane</keyword>
<dbReference type="InterPro" id="IPR024862">
    <property type="entry name" value="TRPV"/>
</dbReference>
<keyword evidence="3" id="KW-0677">Repeat</keyword>
<dbReference type="PANTHER" id="PTHR10582:SF2">
    <property type="entry name" value="INACTIVE"/>
    <property type="match status" value="1"/>
</dbReference>
<gene>
    <name evidence="9" type="ORF">RirG_107880</name>
</gene>
<feature type="transmembrane region" description="Helical" evidence="7">
    <location>
        <begin position="769"/>
        <end position="787"/>
    </location>
</feature>
<name>A0A015KKU5_RHIIW</name>
<feature type="transmembrane region" description="Helical" evidence="7">
    <location>
        <begin position="956"/>
        <end position="976"/>
    </location>
</feature>
<dbReference type="Pfam" id="PF00520">
    <property type="entry name" value="Ion_trans"/>
    <property type="match status" value="1"/>
</dbReference>
<dbReference type="Proteomes" id="UP000022910">
    <property type="component" value="Unassembled WGS sequence"/>
</dbReference>
<dbReference type="Gene3D" id="2.130.10.10">
    <property type="entry name" value="YVTN repeat-like/Quinoprotein amine dehydrogenase"/>
    <property type="match status" value="1"/>
</dbReference>
<dbReference type="SUPFAM" id="SSF69322">
    <property type="entry name" value="Tricorn protease domain 2"/>
    <property type="match status" value="1"/>
</dbReference>
<feature type="coiled-coil region" evidence="6">
    <location>
        <begin position="1215"/>
        <end position="1249"/>
    </location>
</feature>
<evidence type="ECO:0000313" key="9">
    <source>
        <dbReference type="EMBL" id="EXX68129.1"/>
    </source>
</evidence>
<feature type="transmembrane region" description="Helical" evidence="7">
    <location>
        <begin position="733"/>
        <end position="760"/>
    </location>
</feature>
<feature type="transmembrane region" description="Helical" evidence="7">
    <location>
        <begin position="862"/>
        <end position="885"/>
    </location>
</feature>
<evidence type="ECO:0000313" key="10">
    <source>
        <dbReference type="Proteomes" id="UP000022910"/>
    </source>
</evidence>
<dbReference type="HOGENOM" id="CLU_010229_1_0_1"/>
<dbReference type="AlphaFoldDB" id="A0A015KKU5"/>
<feature type="transmembrane region" description="Helical" evidence="7">
    <location>
        <begin position="897"/>
        <end position="917"/>
    </location>
</feature>
<evidence type="ECO:0000256" key="6">
    <source>
        <dbReference type="SAM" id="Coils"/>
    </source>
</evidence>
<dbReference type="GO" id="GO:0098703">
    <property type="term" value="P:calcium ion import across plasma membrane"/>
    <property type="evidence" value="ECO:0007669"/>
    <property type="project" value="TreeGrafter"/>
</dbReference>
<dbReference type="GO" id="GO:0005216">
    <property type="term" value="F:monoatomic ion channel activity"/>
    <property type="evidence" value="ECO:0007669"/>
    <property type="project" value="InterPro"/>
</dbReference>
<dbReference type="InterPro" id="IPR015943">
    <property type="entry name" value="WD40/YVTN_repeat-like_dom_sf"/>
</dbReference>
<evidence type="ECO:0000256" key="5">
    <source>
        <dbReference type="ARBA" id="ARBA00023136"/>
    </source>
</evidence>
<feature type="transmembrane region" description="Helical" evidence="7">
    <location>
        <begin position="996"/>
        <end position="1018"/>
    </location>
</feature>
<sequence length="1252" mass="148828">MSDNSVIEINDIDKIDKIDVDKIDVDKIDFDKIDVDENDVDKIFTFDDIDDERHNSKSIIMIEISPSENYLITYSKEDRSIIGWNVKNIDKVQLKFHQTVKIDEKDKCEIKSLCVSDDKKLAYIIRYYNNGYNAITLIDMNNKDKKITLNLDTEDAYYCAFNLKSEFILYSVKDDISEDDHKIIWIYSTQTKNNKWECKRFYMIPEDYELISISKYDKVYLYSDENDYIYEWNINTEKSVKIFVNNKNRTYKFKTKNIGIFSNEELIFLKIQYKIIIVYSIELGIPIASLDINDDIQLYNFMNHTDLFLLPSVFYYTPDKEIKYCWNSKYKNVFNQTLFDKSTYKLTYVTFGTDPIYVLTDEQTKFVLGILNGRVWKSKFEEKMSTNFSPENSNELNKENNKIIKFGDHDKINKKTYKHLNVYSFNLYMGTVFTLFQKAIRNNGDSEVKKSAELTGNLIKWDVHVDNEKIKLEVFRRINTEWESISTRIENHPYKFKDYYCILIASSLFNNDDIVILTNFGILIYTFNENNKSSDNNKSSEKDKSIFLNYFYYMNLENYRYKNSINNHDIIRYKDCMKSLQIFLKSTLPLPNYNSFRLNGWNSDVINNKTSLLKYGVGLLTFAIKEHNLELIDDNYKKCMTYFKEDLINNKSFLSIITSTMPLLDKYYPEYILKYSSETNMIIDSPFYSIKHRNKNLHLYSFSQYPQLANLSKSLLWTKFHRKLKLLSVTTSIIWLIICVTQALIILLTLPLYFVTFYILSKYNFINNIYASDAFSYVYFLAVRIIFKVFEFFEDNMTTTTPTITFIVPYINFVNYSRDYNWFLELIRPQPSLFTETINRNIYKTWSGEALINFKWNAYGKYYFAMIWILFMSLLGCFTAAATVPQQYINEEVKQQLFIASIILGFIHLILEIRQFFYNIIKWFYNFWNIFDIIAYVLSIYTSIYWLQTNNKNDNYLIQLLSFSCLFLDIKFLLFFRAFEYFGVYFAIIISVGKKIFSFLLVLFIIIISFAHAFYILLSPRSEFSLDQHNNDPNNPWNLAPSYSQIDNDGNINSNPFMFQIPDKNTNMFIDFRTSLFAMYLFLAGDSSALSNWPYADNPSIAILIVLFSLLIVIYLMNLLIGLLSNAIEENNNRVSYLMQKAEILAEIELFYLLPYQRRWQTWFPEVIHYYADVDKTRIEIKRLIKEGEWDTKEFTEMREKLLEELQIKHNPIDNELMLEKLKSNDDKLDNLKEEIREIRKTLQNFKIGTIS</sequence>
<comment type="caution">
    <text evidence="9">The sequence shown here is derived from an EMBL/GenBank/DDBJ whole genome shotgun (WGS) entry which is preliminary data.</text>
</comment>